<dbReference type="EMBL" id="SPQU01000008">
    <property type="protein sequence ID" value="TFV37478.1"/>
    <property type="molecule type" value="Genomic_DNA"/>
</dbReference>
<protein>
    <submittedName>
        <fullName evidence="1">Uncharacterized protein</fullName>
    </submittedName>
</protein>
<evidence type="ECO:0000313" key="2">
    <source>
        <dbReference type="Proteomes" id="UP000298225"/>
    </source>
</evidence>
<accession>A0A4Y9L1P0</accession>
<proteinExistence type="predicted"/>
<gene>
    <name evidence="1" type="ORF">E4K66_18240</name>
</gene>
<comment type="caution">
    <text evidence="1">The sequence shown here is derived from an EMBL/GenBank/DDBJ whole genome shotgun (WGS) entry which is preliminary data.</text>
</comment>
<dbReference type="OrthoDB" id="8256597at2"/>
<dbReference type="Proteomes" id="UP000298225">
    <property type="component" value="Unassembled WGS sequence"/>
</dbReference>
<organism evidence="1 2">
    <name type="scientific">Bradyrhizobium frederickii</name>
    <dbReference type="NCBI Taxonomy" id="2560054"/>
    <lineage>
        <taxon>Bacteria</taxon>
        <taxon>Pseudomonadati</taxon>
        <taxon>Pseudomonadota</taxon>
        <taxon>Alphaproteobacteria</taxon>
        <taxon>Hyphomicrobiales</taxon>
        <taxon>Nitrobacteraceae</taxon>
        <taxon>Bradyrhizobium</taxon>
    </lineage>
</organism>
<keyword evidence="2" id="KW-1185">Reference proteome</keyword>
<evidence type="ECO:0000313" key="1">
    <source>
        <dbReference type="EMBL" id="TFV37478.1"/>
    </source>
</evidence>
<name>A0A4Y9L1P0_9BRAD</name>
<dbReference type="AlphaFoldDB" id="A0A4Y9L1P0"/>
<sequence length="96" mass="10495">MAPGSAAHRRRDAALRPGHESGVLARNCINAVIASAAKQSRVSPRKESGLLRRFAPRNDGVWGGGHRSFDSHLTRRHIYSFSRLISPELCLVVPPS</sequence>
<reference evidence="1 2" key="1">
    <citation type="submission" date="2019-03" db="EMBL/GenBank/DDBJ databases">
        <title>Bradyrhizobium strains diversity isolated from Chamaecrista fasciculata.</title>
        <authorList>
            <person name="Urquiaga M.C.O."/>
            <person name="Hungria M."/>
            <person name="Delamuta J.R.M."/>
        </authorList>
    </citation>
    <scope>NUCLEOTIDE SEQUENCE [LARGE SCALE GENOMIC DNA]</scope>
    <source>
        <strain evidence="1 2">CNPSo 3424</strain>
    </source>
</reference>